<reference evidence="1 4" key="2">
    <citation type="submission" date="2020-08" db="EMBL/GenBank/DDBJ databases">
        <title>Emergence and comparative genomics analysis of Citrobacter in Fennec fox imported from North Africa to China.</title>
        <authorList>
            <person name="Zheng B."/>
        </authorList>
    </citation>
    <scope>NUCLEOTIDE SEQUENCE [LARGE SCALE GENOMIC DNA]</scope>
    <source>
        <strain evidence="1 4">FF371</strain>
    </source>
</reference>
<evidence type="ECO:0000313" key="3">
    <source>
        <dbReference type="Proteomes" id="UP000185597"/>
    </source>
</evidence>
<evidence type="ECO:0000313" key="1">
    <source>
        <dbReference type="EMBL" id="MBC2645120.1"/>
    </source>
</evidence>
<accession>A0AA44LJH4</accession>
<comment type="caution">
    <text evidence="2">The sequence shown here is derived from an EMBL/GenBank/DDBJ whole genome shotgun (WGS) entry which is preliminary data.</text>
</comment>
<evidence type="ECO:0008006" key="5">
    <source>
        <dbReference type="Google" id="ProtNLM"/>
    </source>
</evidence>
<reference evidence="2 3" key="1">
    <citation type="submission" date="2017-01" db="EMBL/GenBank/DDBJ databases">
        <title>First report of the plasmid-mediated mcr-1 gene in Citrobacter freudii.</title>
        <authorList>
            <person name="Liu J."/>
            <person name="Yang Y."/>
            <person name="Li Y."/>
            <person name="Liu D."/>
            <person name="Tuo H."/>
            <person name="Davis M."/>
            <person name="Zhang A."/>
        </authorList>
    </citation>
    <scope>NUCLEOTIDE SEQUENCE [LARGE SCALE GENOMIC DNA]</scope>
    <source>
        <strain evidence="2 3">SCC4</strain>
    </source>
</reference>
<dbReference type="AlphaFoldDB" id="A0AA44LJH4"/>
<sequence>MAEKVLKGDKSLQTAKEFLQLENADKRSDALVAKFNKEPAELSTAERTELVSYLKIYASDMQAKYGEAVTKELIAGMLTGQDYMKSAPQTEAQQKAQTIMNTWGYHKSNASIGDPVLLFGSSVLGTTIKEGMAVNAAIGVGVNTGVQLSGNDPFSYVDAILAGVTAAATTGKSWQASAAINMGGAAIGSAIKGEDPTNSVISTGFGSAAGSLGGKVVDSLSPVTDQVTKDVIGAVTGSTASELTGKAVKDELDKREKKQ</sequence>
<dbReference type="Proteomes" id="UP000185597">
    <property type="component" value="Unassembled WGS sequence"/>
</dbReference>
<dbReference type="EMBL" id="MTCP01000001">
    <property type="protein sequence ID" value="OLY71279.1"/>
    <property type="molecule type" value="Genomic_DNA"/>
</dbReference>
<evidence type="ECO:0000313" key="4">
    <source>
        <dbReference type="Proteomes" id="UP000586346"/>
    </source>
</evidence>
<protein>
    <recommendedName>
        <fullName evidence="5">Adhesin</fullName>
    </recommendedName>
</protein>
<dbReference type="RefSeq" id="WP_047416986.1">
    <property type="nucleotide sequence ID" value="NZ_CBDITX010000013.1"/>
</dbReference>
<name>A0AA44LJH4_CITBR</name>
<gene>
    <name evidence="2" type="ORF">BWD41_00725</name>
    <name evidence="1" type="ORF">H6P72_00495</name>
</gene>
<keyword evidence="4" id="KW-1185">Reference proteome</keyword>
<dbReference type="EMBL" id="JACLAH010000001">
    <property type="protein sequence ID" value="MBC2645120.1"/>
    <property type="molecule type" value="Genomic_DNA"/>
</dbReference>
<evidence type="ECO:0000313" key="2">
    <source>
        <dbReference type="EMBL" id="OLY71279.1"/>
    </source>
</evidence>
<dbReference type="Proteomes" id="UP000586346">
    <property type="component" value="Unassembled WGS sequence"/>
</dbReference>
<organism evidence="2 3">
    <name type="scientific">Citrobacter braakii</name>
    <dbReference type="NCBI Taxonomy" id="57706"/>
    <lineage>
        <taxon>Bacteria</taxon>
        <taxon>Pseudomonadati</taxon>
        <taxon>Pseudomonadota</taxon>
        <taxon>Gammaproteobacteria</taxon>
        <taxon>Enterobacterales</taxon>
        <taxon>Enterobacteriaceae</taxon>
        <taxon>Citrobacter</taxon>
        <taxon>Citrobacter freundii complex</taxon>
    </lineage>
</organism>
<proteinExistence type="predicted"/>